<accession>Q93SS8</accession>
<dbReference type="InterPro" id="IPR013785">
    <property type="entry name" value="Aldolase_TIM"/>
</dbReference>
<dbReference type="SUPFAM" id="SSF102114">
    <property type="entry name" value="Radical SAM enzymes"/>
    <property type="match status" value="1"/>
</dbReference>
<dbReference type="AlphaFoldDB" id="Q93SS8"/>
<dbReference type="GO" id="GO:0005737">
    <property type="term" value="C:cytoplasm"/>
    <property type="evidence" value="ECO:0007669"/>
    <property type="project" value="TreeGrafter"/>
</dbReference>
<dbReference type="GO" id="GO:0051539">
    <property type="term" value="F:4 iron, 4 sulfur cluster binding"/>
    <property type="evidence" value="ECO:0007669"/>
    <property type="project" value="TreeGrafter"/>
</dbReference>
<dbReference type="NCBIfam" id="TIGR04107">
    <property type="entry name" value="rSAM_HutW"/>
    <property type="match status" value="1"/>
</dbReference>
<comment type="cofactor">
    <cofactor evidence="1">
        <name>[4Fe-4S] cluster</name>
        <dbReference type="ChEBI" id="CHEBI:49883"/>
    </cofactor>
</comment>
<dbReference type="InterPro" id="IPR026332">
    <property type="entry name" value="HutW"/>
</dbReference>
<evidence type="ECO:0000256" key="1">
    <source>
        <dbReference type="ARBA" id="ARBA00001966"/>
    </source>
</evidence>
<evidence type="ECO:0000256" key="2">
    <source>
        <dbReference type="ARBA" id="ARBA00022691"/>
    </source>
</evidence>
<dbReference type="InterPro" id="IPR058240">
    <property type="entry name" value="rSAM_sf"/>
</dbReference>
<proteinExistence type="predicted"/>
<dbReference type="InterPro" id="IPR034505">
    <property type="entry name" value="Coproporphyrinogen-III_oxidase"/>
</dbReference>
<dbReference type="CDD" id="cd01335">
    <property type="entry name" value="Radical_SAM"/>
    <property type="match status" value="1"/>
</dbReference>
<evidence type="ECO:0000256" key="5">
    <source>
        <dbReference type="ARBA" id="ARBA00023014"/>
    </source>
</evidence>
<name>Q93SS8_PLESH</name>
<dbReference type="GO" id="GO:0006779">
    <property type="term" value="P:porphyrin-containing compound biosynthetic process"/>
    <property type="evidence" value="ECO:0007669"/>
    <property type="project" value="TreeGrafter"/>
</dbReference>
<dbReference type="PROSITE" id="PS51918">
    <property type="entry name" value="RADICAL_SAM"/>
    <property type="match status" value="1"/>
</dbReference>
<keyword evidence="5" id="KW-0411">Iron-sulfur</keyword>
<dbReference type="SMART" id="SM00729">
    <property type="entry name" value="Elp3"/>
    <property type="match status" value="1"/>
</dbReference>
<organism evidence="7">
    <name type="scientific">Plesiomonas shigelloides</name>
    <name type="common">Aeromonas shigelloides</name>
    <dbReference type="NCBI Taxonomy" id="703"/>
    <lineage>
        <taxon>Bacteria</taxon>
        <taxon>Pseudomonadati</taxon>
        <taxon>Pseudomonadota</taxon>
        <taxon>Gammaproteobacteria</taxon>
        <taxon>Enterobacterales</taxon>
        <taxon>Enterobacteriaceae</taxon>
        <taxon>Plesiomonas</taxon>
    </lineage>
</organism>
<gene>
    <name evidence="7" type="primary">hugW</name>
</gene>
<dbReference type="Gene3D" id="3.20.20.70">
    <property type="entry name" value="Aldolase class I"/>
    <property type="match status" value="1"/>
</dbReference>
<evidence type="ECO:0000313" key="7">
    <source>
        <dbReference type="EMBL" id="AAG23394.1"/>
    </source>
</evidence>
<evidence type="ECO:0000259" key="6">
    <source>
        <dbReference type="PROSITE" id="PS51918"/>
    </source>
</evidence>
<dbReference type="EMBL" id="AY008342">
    <property type="protein sequence ID" value="AAG23394.1"/>
    <property type="molecule type" value="Genomic_DNA"/>
</dbReference>
<dbReference type="Pfam" id="PF04055">
    <property type="entry name" value="Radical_SAM"/>
    <property type="match status" value="1"/>
</dbReference>
<dbReference type="PANTHER" id="PTHR13932:SF9">
    <property type="entry name" value="COPROPORPHYRINOGEN III OXIDASE"/>
    <property type="match status" value="1"/>
</dbReference>
<dbReference type="SFLD" id="SFLDG01065">
    <property type="entry name" value="anaerobic_coproporphyrinogen-I"/>
    <property type="match status" value="1"/>
</dbReference>
<reference evidence="7" key="1">
    <citation type="journal article" date="2001" name="J. Bacteriol.">
        <title>Characterization of the Plesiomonas shigelloides genes encoding the heme iron utilization system.</title>
        <authorList>
            <person name="Henderson D.P."/>
            <person name="Wyckoff E.E."/>
            <person name="Rashidi C.E."/>
            <person name="Verlei H."/>
            <person name="Oldham A.L."/>
        </authorList>
    </citation>
    <scope>NUCLEOTIDE SEQUENCE</scope>
</reference>
<sequence length="451" mass="50103">MMMIDLSVLDDSILGHHSPDPLAYAFTGKRQAHAGGSGRPLPPPAVQGQLQQLLMQDTPAIRPRCLYIHIPFCRVRCTFCSFFQYAASPTLVAEYFAALSEELKRKAAMPWTQAAPFAAVYIGGGTPTDLTAEQIFALGQLIKAHFPLTDDCEITLEGRLNRFSDEKYHAAVDGGVNRFSFGVQSFDTDVRRKAKRLDPREKLLETVSHLVALDRAPIIVDLMFGLPHQSATAWQQDLQDFLHSGAHGVDLYQLIEMQGTPMARLVEENRLQAPAATPEKSRMYAQGVAFMQQHGIQQISVNHWTRDTRERSRYNHLAKTTADVLPAGAGAGGFIDGFALMQTRDLESYHQAIREERYPVAMMMSPNPQHALHCAIKAGFDRGRLQRSELDSLSGMALYDYVSPLLTQWQERGLLSLEADQARLTTAGSFWNINMAQGLINALRLSPPLAA</sequence>
<protein>
    <submittedName>
        <fullName evidence="7">HugW</fullName>
    </submittedName>
</protein>
<keyword evidence="4" id="KW-0408">Iron</keyword>
<keyword evidence="3" id="KW-0479">Metal-binding</keyword>
<dbReference type="InterPro" id="IPR006638">
    <property type="entry name" value="Elp3/MiaA/NifB-like_rSAM"/>
</dbReference>
<dbReference type="PANTHER" id="PTHR13932">
    <property type="entry name" value="COPROPORPHYRINIGEN III OXIDASE"/>
    <property type="match status" value="1"/>
</dbReference>
<dbReference type="SFLD" id="SFLDS00029">
    <property type="entry name" value="Radical_SAM"/>
    <property type="match status" value="1"/>
</dbReference>
<dbReference type="GO" id="GO:0003824">
    <property type="term" value="F:catalytic activity"/>
    <property type="evidence" value="ECO:0007669"/>
    <property type="project" value="InterPro"/>
</dbReference>
<dbReference type="GO" id="GO:0046872">
    <property type="term" value="F:metal ion binding"/>
    <property type="evidence" value="ECO:0007669"/>
    <property type="project" value="UniProtKB-KW"/>
</dbReference>
<dbReference type="SFLD" id="SFLDF00311">
    <property type="entry name" value="heme_degradation_proteins_(Hut"/>
    <property type="match status" value="1"/>
</dbReference>
<dbReference type="InterPro" id="IPR007197">
    <property type="entry name" value="rSAM"/>
</dbReference>
<feature type="domain" description="Radical SAM core" evidence="6">
    <location>
        <begin position="58"/>
        <end position="297"/>
    </location>
</feature>
<evidence type="ECO:0000256" key="3">
    <source>
        <dbReference type="ARBA" id="ARBA00022723"/>
    </source>
</evidence>
<evidence type="ECO:0000256" key="4">
    <source>
        <dbReference type="ARBA" id="ARBA00023004"/>
    </source>
</evidence>
<keyword evidence="2" id="KW-0949">S-adenosyl-L-methionine</keyword>